<dbReference type="InterPro" id="IPR013517">
    <property type="entry name" value="FG-GAP"/>
</dbReference>
<dbReference type="SUPFAM" id="SSF51445">
    <property type="entry name" value="(Trans)glycosidases"/>
    <property type="match status" value="1"/>
</dbReference>
<sequence length="794" mass="85138">MIENAMIQMYNYGYNYVRVFLDCPTLYNGFGLSSPGVPLSYTKNVIDFLVRASNHQLSVMLTASWNPENYQSIIDSYPMPSNVTGVNTIVFHAGQAAAKAQFFQDLLYEIKAINSTAFQTIFAIDVFNEICVSVQEEPFSLTSGLVSFGDVLYDMARGDHRQQLLDIAGNIWLNTVAAAIKLVSPTILVTASLFSPNAVGHDGFDGVQIRPPNVDDRYPLRPASLVHSLADYIDLHVYASDNAQKELEEADLSSEKPFLMSETGAFKGNYPNASIAATAIQKVILASLDYRFTGWCVWTWDSTDQEPRFWTLTEENNAINNILAPRQTIGQSNYFCSANGSDIEFTLSSSSHSAWESTTNCFLAQCNVDSSNNNSCRSSATPCYDYRTMMNISVCAPGILCSILEPCDNITSQCTSNNSVCIINSCCSSRAVCLPLSVTSFCLSAEKCSSPSFAPQVPYTAGGNLSRWIAVGDFNADGNLDLAVTNALNSSVSVFLGFANGSYGPQTIFPTGPSAYSVVASDFNNDNILDLVIANFGSATLSVLIGIGNGAFQTQTMFSVGNNPSIIVANDFNGDGQVDLAVTNVASRNISVLLGFGNGSFARHMTFPTGNGPYSIVAGDFNGDSILDLVVANYLDNTVSVLLGFGNGTFRTGTTFSTAMQPLSVLASDFNADGILDLALAYFYNDSVSVLLGFGNASFGVETIFLTGNSPYIMAASDFNNDTKLDLVVTNHHGASVSILLGLGNGSFETHTMFSVGNDPFGVVVDDFNADGQKDLAVANYNDGTIGILLNNCS</sequence>
<dbReference type="PANTHER" id="PTHR46580">
    <property type="entry name" value="SENSOR KINASE-RELATED"/>
    <property type="match status" value="1"/>
</dbReference>
<dbReference type="AlphaFoldDB" id="A0A815K8A1"/>
<comment type="caution">
    <text evidence="2">The sequence shown here is derived from an EMBL/GenBank/DDBJ whole genome shotgun (WGS) entry which is preliminary data.</text>
</comment>
<dbReference type="SUPFAM" id="SSF69318">
    <property type="entry name" value="Integrin alpha N-terminal domain"/>
    <property type="match status" value="1"/>
</dbReference>
<protein>
    <submittedName>
        <fullName evidence="2">Uncharacterized protein</fullName>
    </submittedName>
</protein>
<keyword evidence="1" id="KW-0732">Signal</keyword>
<dbReference type="Gene3D" id="2.30.30.100">
    <property type="match status" value="6"/>
</dbReference>
<gene>
    <name evidence="2" type="ORF">ZHD862_LOCUS32547</name>
</gene>
<dbReference type="Gene3D" id="3.20.20.80">
    <property type="entry name" value="Glycosidases"/>
    <property type="match status" value="1"/>
</dbReference>
<dbReference type="PANTHER" id="PTHR46580:SF2">
    <property type="entry name" value="MAM DOMAIN-CONTAINING PROTEIN"/>
    <property type="match status" value="1"/>
</dbReference>
<dbReference type="InterPro" id="IPR017853">
    <property type="entry name" value="GH"/>
</dbReference>
<dbReference type="Pfam" id="PF13517">
    <property type="entry name" value="FG-GAP_3"/>
    <property type="match status" value="3"/>
</dbReference>
<organism evidence="2 3">
    <name type="scientific">Rotaria sordida</name>
    <dbReference type="NCBI Taxonomy" id="392033"/>
    <lineage>
        <taxon>Eukaryota</taxon>
        <taxon>Metazoa</taxon>
        <taxon>Spiralia</taxon>
        <taxon>Gnathifera</taxon>
        <taxon>Rotifera</taxon>
        <taxon>Eurotatoria</taxon>
        <taxon>Bdelloidea</taxon>
        <taxon>Philodinida</taxon>
        <taxon>Philodinidae</taxon>
        <taxon>Rotaria</taxon>
    </lineage>
</organism>
<name>A0A815K8A1_9BILA</name>
<dbReference type="Proteomes" id="UP000663864">
    <property type="component" value="Unassembled WGS sequence"/>
</dbReference>
<dbReference type="InterPro" id="IPR028994">
    <property type="entry name" value="Integrin_alpha_N"/>
</dbReference>
<evidence type="ECO:0000313" key="3">
    <source>
        <dbReference type="Proteomes" id="UP000663864"/>
    </source>
</evidence>
<evidence type="ECO:0000256" key="1">
    <source>
        <dbReference type="ARBA" id="ARBA00022729"/>
    </source>
</evidence>
<evidence type="ECO:0000313" key="2">
    <source>
        <dbReference type="EMBL" id="CAF1389518.1"/>
    </source>
</evidence>
<reference evidence="2" key="1">
    <citation type="submission" date="2021-02" db="EMBL/GenBank/DDBJ databases">
        <authorList>
            <person name="Nowell W R."/>
        </authorList>
    </citation>
    <scope>NUCLEOTIDE SEQUENCE</scope>
</reference>
<proteinExistence type="predicted"/>
<dbReference type="EMBL" id="CAJNOT010003550">
    <property type="protein sequence ID" value="CAF1389518.1"/>
    <property type="molecule type" value="Genomic_DNA"/>
</dbReference>
<accession>A0A815K8A1</accession>